<dbReference type="Pfam" id="PF00067">
    <property type="entry name" value="p450"/>
    <property type="match status" value="1"/>
</dbReference>
<dbReference type="PANTHER" id="PTHR24282:SF148">
    <property type="entry name" value="CYTOCHROME P450 72A15-LIKE"/>
    <property type="match status" value="1"/>
</dbReference>
<keyword evidence="15" id="KW-1185">Reference proteome</keyword>
<dbReference type="GO" id="GO:0004497">
    <property type="term" value="F:monooxygenase activity"/>
    <property type="evidence" value="ECO:0007669"/>
    <property type="project" value="UniProtKB-KW"/>
</dbReference>
<evidence type="ECO:0000256" key="2">
    <source>
        <dbReference type="ARBA" id="ARBA00010617"/>
    </source>
</evidence>
<accession>A0AAE1MTZ2</accession>
<protein>
    <recommendedName>
        <fullName evidence="16">Cytochrome P450</fullName>
    </recommendedName>
</protein>
<evidence type="ECO:0000313" key="15">
    <source>
        <dbReference type="Proteomes" id="UP001293593"/>
    </source>
</evidence>
<comment type="similarity">
    <text evidence="2 12">Belongs to the cytochrome P450 family.</text>
</comment>
<evidence type="ECO:0000256" key="13">
    <source>
        <dbReference type="SAM" id="Phobius"/>
    </source>
</evidence>
<dbReference type="Gene3D" id="1.10.630.10">
    <property type="entry name" value="Cytochrome P450"/>
    <property type="match status" value="1"/>
</dbReference>
<dbReference type="Proteomes" id="UP001293593">
    <property type="component" value="Unassembled WGS sequence"/>
</dbReference>
<dbReference type="PRINTS" id="PR00463">
    <property type="entry name" value="EP450I"/>
</dbReference>
<keyword evidence="10 13" id="KW-0472">Membrane</keyword>
<keyword evidence="9 12" id="KW-0503">Monooxygenase</keyword>
<evidence type="ECO:0000256" key="3">
    <source>
        <dbReference type="ARBA" id="ARBA00022617"/>
    </source>
</evidence>
<evidence type="ECO:0000256" key="11">
    <source>
        <dbReference type="PIRSR" id="PIRSR602401-1"/>
    </source>
</evidence>
<evidence type="ECO:0000256" key="12">
    <source>
        <dbReference type="RuleBase" id="RU000461"/>
    </source>
</evidence>
<keyword evidence="8 11" id="KW-0408">Iron</keyword>
<dbReference type="GO" id="GO:0005506">
    <property type="term" value="F:iron ion binding"/>
    <property type="evidence" value="ECO:0007669"/>
    <property type="project" value="InterPro"/>
</dbReference>
<comment type="caution">
    <text evidence="14">The sequence shown here is derived from an EMBL/GenBank/DDBJ whole genome shotgun (WGS) entry which is preliminary data.</text>
</comment>
<dbReference type="InterPro" id="IPR002401">
    <property type="entry name" value="Cyt_P450_E_grp-I"/>
</dbReference>
<evidence type="ECO:0000256" key="10">
    <source>
        <dbReference type="ARBA" id="ARBA00023136"/>
    </source>
</evidence>
<reference evidence="14" key="1">
    <citation type="submission" date="2023-10" db="EMBL/GenBank/DDBJ databases">
        <title>Chromosome-level genome of the transformable northern wattle, Acacia crassicarpa.</title>
        <authorList>
            <person name="Massaro I."/>
            <person name="Sinha N.R."/>
            <person name="Poethig S."/>
            <person name="Leichty A.R."/>
        </authorList>
    </citation>
    <scope>NUCLEOTIDE SEQUENCE</scope>
    <source>
        <strain evidence="14">Acra3RX</strain>
        <tissue evidence="14">Leaf</tissue>
    </source>
</reference>
<organism evidence="14 15">
    <name type="scientific">Acacia crassicarpa</name>
    <name type="common">northern wattle</name>
    <dbReference type="NCBI Taxonomy" id="499986"/>
    <lineage>
        <taxon>Eukaryota</taxon>
        <taxon>Viridiplantae</taxon>
        <taxon>Streptophyta</taxon>
        <taxon>Embryophyta</taxon>
        <taxon>Tracheophyta</taxon>
        <taxon>Spermatophyta</taxon>
        <taxon>Magnoliopsida</taxon>
        <taxon>eudicotyledons</taxon>
        <taxon>Gunneridae</taxon>
        <taxon>Pentapetalae</taxon>
        <taxon>rosids</taxon>
        <taxon>fabids</taxon>
        <taxon>Fabales</taxon>
        <taxon>Fabaceae</taxon>
        <taxon>Caesalpinioideae</taxon>
        <taxon>mimosoid clade</taxon>
        <taxon>Acacieae</taxon>
        <taxon>Acacia</taxon>
    </lineage>
</organism>
<dbReference type="GO" id="GO:0016020">
    <property type="term" value="C:membrane"/>
    <property type="evidence" value="ECO:0007669"/>
    <property type="project" value="UniProtKB-SubCell"/>
</dbReference>
<keyword evidence="5 11" id="KW-0479">Metal-binding</keyword>
<keyword evidence="6 13" id="KW-1133">Transmembrane helix</keyword>
<dbReference type="AlphaFoldDB" id="A0AAE1MTZ2"/>
<comment type="subcellular location">
    <subcellularLocation>
        <location evidence="1">Membrane</location>
        <topology evidence="1">Single-pass membrane protein</topology>
    </subcellularLocation>
</comment>
<dbReference type="PANTHER" id="PTHR24282">
    <property type="entry name" value="CYTOCHROME P450 FAMILY MEMBER"/>
    <property type="match status" value="1"/>
</dbReference>
<evidence type="ECO:0000256" key="8">
    <source>
        <dbReference type="ARBA" id="ARBA00023004"/>
    </source>
</evidence>
<dbReference type="PRINTS" id="PR00385">
    <property type="entry name" value="P450"/>
</dbReference>
<evidence type="ECO:0000256" key="4">
    <source>
        <dbReference type="ARBA" id="ARBA00022692"/>
    </source>
</evidence>
<keyword evidence="4 13" id="KW-0812">Transmembrane</keyword>
<evidence type="ECO:0000256" key="9">
    <source>
        <dbReference type="ARBA" id="ARBA00023033"/>
    </source>
</evidence>
<proteinExistence type="inferred from homology"/>
<keyword evidence="7 12" id="KW-0560">Oxidoreductase</keyword>
<evidence type="ECO:0000256" key="1">
    <source>
        <dbReference type="ARBA" id="ARBA00004167"/>
    </source>
</evidence>
<feature type="transmembrane region" description="Helical" evidence="13">
    <location>
        <begin position="6"/>
        <end position="31"/>
    </location>
</feature>
<evidence type="ECO:0000256" key="6">
    <source>
        <dbReference type="ARBA" id="ARBA00022989"/>
    </source>
</evidence>
<dbReference type="GO" id="GO:0016705">
    <property type="term" value="F:oxidoreductase activity, acting on paired donors, with incorporation or reduction of molecular oxygen"/>
    <property type="evidence" value="ECO:0007669"/>
    <property type="project" value="InterPro"/>
</dbReference>
<evidence type="ECO:0000313" key="14">
    <source>
        <dbReference type="EMBL" id="KAK4277300.1"/>
    </source>
</evidence>
<evidence type="ECO:0000256" key="5">
    <source>
        <dbReference type="ARBA" id="ARBA00022723"/>
    </source>
</evidence>
<dbReference type="InterPro" id="IPR036396">
    <property type="entry name" value="Cyt_P450_sf"/>
</dbReference>
<sequence>MEDHSLKAIMAISFSFLVLFVLIKLVHIMWWRPKSIERILRKQGIKGTSYRPLRGDKPEMDKSFKDSPSSKPIALNDLVVPRLIPFYHNMVKRYGKVSMCWFGSIPRLIIGEAELIRLIFEDNKGGIVHRPVSPLVKLLHKGLTTLEGEQWSQRRRLITPAFHLDKLKGMVPAFSSSCYNLIERWQKQVEPQGWREIDVAPELEALASDAIARTAFGSNYQEGKHLFELQKEQTLLALEAYNSIYVPGMRFMPTGKNKRRYQLYDQIKGLLQNMIQQREDATRRGELGGGLDLLGLLLQSKEQSENDVTIEDVIEECKLFFFAGQETTATLLTWTMICLSMHPNWQEKARQEVLHIWGTKIPDYATINRLKIISMILHEVMRLFPPVPIFIRYTTRETKLRNLLIPAGSELCLSVMHAHYDTDYWGDDAHEFKPERFCEGVSKASKGQVTFYAFGWGPRICVGQAFAMIEAKIAVATILQHFSVQLSPSYTHAPHLRINLKPLYGAPIILRRI</sequence>
<dbReference type="PROSITE" id="PS00086">
    <property type="entry name" value="CYTOCHROME_P450"/>
    <property type="match status" value="1"/>
</dbReference>
<gene>
    <name evidence="14" type="ORF">QN277_015316</name>
</gene>
<dbReference type="InterPro" id="IPR017972">
    <property type="entry name" value="Cyt_P450_CS"/>
</dbReference>
<dbReference type="SUPFAM" id="SSF48264">
    <property type="entry name" value="Cytochrome P450"/>
    <property type="match status" value="1"/>
</dbReference>
<dbReference type="InterPro" id="IPR001128">
    <property type="entry name" value="Cyt_P450"/>
</dbReference>
<dbReference type="InterPro" id="IPR050665">
    <property type="entry name" value="Cytochrome_P450_Monooxygen"/>
</dbReference>
<evidence type="ECO:0000256" key="7">
    <source>
        <dbReference type="ARBA" id="ARBA00023002"/>
    </source>
</evidence>
<dbReference type="GO" id="GO:0020037">
    <property type="term" value="F:heme binding"/>
    <property type="evidence" value="ECO:0007669"/>
    <property type="project" value="InterPro"/>
</dbReference>
<comment type="cofactor">
    <cofactor evidence="11">
        <name>heme</name>
        <dbReference type="ChEBI" id="CHEBI:30413"/>
    </cofactor>
</comment>
<evidence type="ECO:0008006" key="16">
    <source>
        <dbReference type="Google" id="ProtNLM"/>
    </source>
</evidence>
<keyword evidence="3 11" id="KW-0349">Heme</keyword>
<feature type="binding site" description="axial binding residue" evidence="11">
    <location>
        <position position="461"/>
    </location>
    <ligand>
        <name>heme</name>
        <dbReference type="ChEBI" id="CHEBI:30413"/>
    </ligand>
    <ligandPart>
        <name>Fe</name>
        <dbReference type="ChEBI" id="CHEBI:18248"/>
    </ligandPart>
</feature>
<name>A0AAE1MTZ2_9FABA</name>
<dbReference type="EMBL" id="JAWXYG010000003">
    <property type="protein sequence ID" value="KAK4277300.1"/>
    <property type="molecule type" value="Genomic_DNA"/>
</dbReference>